<evidence type="ECO:0000313" key="2">
    <source>
        <dbReference type="EMBL" id="MCP1259178.1"/>
    </source>
</evidence>
<dbReference type="InterPro" id="IPR017592">
    <property type="entry name" value="Pilus_assmbl_Flp-typ_CpaB"/>
</dbReference>
<feature type="domain" description="Flp pilus assembly protein RcpC/CpaB" evidence="1">
    <location>
        <begin position="117"/>
        <end position="231"/>
    </location>
</feature>
<dbReference type="EMBL" id="JAMYZZ010000023">
    <property type="protein sequence ID" value="MCP1259178.1"/>
    <property type="molecule type" value="Genomic_DNA"/>
</dbReference>
<evidence type="ECO:0000259" key="1">
    <source>
        <dbReference type="Pfam" id="PF16976"/>
    </source>
</evidence>
<keyword evidence="3" id="KW-1185">Reference proteome</keyword>
<evidence type="ECO:0000313" key="3">
    <source>
        <dbReference type="Proteomes" id="UP001523528"/>
    </source>
</evidence>
<name>A0ABT1F1U2_9PROT</name>
<sequence length="280" mass="29070">MVTRIAMLFIGVIGLIGLFVLGKVIMSPAPVPQKAVHQEVVVHTKKLLTVRSAMHAGDFLRESDLVTSSIPDDYVPPGSLEDTPANRQALEGALLRMDVPAGGGIVEQSLLRVGDHGFLSAVLKPGMRALSIGVNLASGVSGLVEPGDRVDVVMTERVGEGAGGNVSHLVSKIVLSGIRVVAVGGSLSPRGGKNVTEQVGVDVRTVTLEVTPEQSAVLGTAQQLGQIVLAVQSLGGPHDDLATPPVWEYSVSAFDSQQSKGGVAVMHVYNGISGAQDVHF</sequence>
<dbReference type="Pfam" id="PF16976">
    <property type="entry name" value="RcpC"/>
    <property type="match status" value="1"/>
</dbReference>
<dbReference type="InterPro" id="IPR031571">
    <property type="entry name" value="RcpC_dom"/>
</dbReference>
<comment type="caution">
    <text evidence="2">The sequence shown here is derived from an EMBL/GenBank/DDBJ whole genome shotgun (WGS) entry which is preliminary data.</text>
</comment>
<dbReference type="NCBIfam" id="TIGR03177">
    <property type="entry name" value="pilus_cpaB"/>
    <property type="match status" value="1"/>
</dbReference>
<organism evidence="2 3">
    <name type="scientific">Acetobacter lambici</name>
    <dbReference type="NCBI Taxonomy" id="1332824"/>
    <lineage>
        <taxon>Bacteria</taxon>
        <taxon>Pseudomonadati</taxon>
        <taxon>Pseudomonadota</taxon>
        <taxon>Alphaproteobacteria</taxon>
        <taxon>Acetobacterales</taxon>
        <taxon>Acetobacteraceae</taxon>
        <taxon>Acetobacter</taxon>
    </lineage>
</organism>
<gene>
    <name evidence="2" type="primary">cpaB</name>
    <name evidence="2" type="ORF">NKW50_11305</name>
</gene>
<reference evidence="2 3" key="1">
    <citation type="submission" date="2022-06" db="EMBL/GenBank/DDBJ databases">
        <title>Acetobacer genomes from food samples.</title>
        <authorList>
            <person name="Sombolestani A."/>
        </authorList>
    </citation>
    <scope>NUCLEOTIDE SEQUENCE [LARGE SCALE GENOMIC DNA]</scope>
    <source>
        <strain evidence="2 3">R-83285</strain>
    </source>
</reference>
<dbReference type="Proteomes" id="UP001523528">
    <property type="component" value="Unassembled WGS sequence"/>
</dbReference>
<protein>
    <submittedName>
        <fullName evidence="2">Flp pilus assembly protein CpaB</fullName>
    </submittedName>
</protein>
<proteinExistence type="predicted"/>
<accession>A0ABT1F1U2</accession>
<dbReference type="RefSeq" id="WP_165990952.1">
    <property type="nucleotide sequence ID" value="NZ_JAMYZY010000024.1"/>
</dbReference>